<dbReference type="Gene3D" id="3.90.1640.10">
    <property type="entry name" value="inorganic pyrophosphatase (n-terminal core)"/>
    <property type="match status" value="1"/>
</dbReference>
<evidence type="ECO:0000313" key="6">
    <source>
        <dbReference type="Proteomes" id="UP000710432"/>
    </source>
</evidence>
<dbReference type="Proteomes" id="UP000710432">
    <property type="component" value="Unassembled WGS sequence"/>
</dbReference>
<dbReference type="AlphaFoldDB" id="A0A8J6H293"/>
<comment type="cofactor">
    <cofactor evidence="1">
        <name>Mn(2+)</name>
        <dbReference type="ChEBI" id="CHEBI:29035"/>
    </cofactor>
</comment>
<protein>
    <submittedName>
        <fullName evidence="5">Protein prune-like protein 2</fullName>
    </submittedName>
</protein>
<dbReference type="SUPFAM" id="SSF64182">
    <property type="entry name" value="DHH phosphoesterases"/>
    <property type="match status" value="1"/>
</dbReference>
<proteinExistence type="predicted"/>
<gene>
    <name evidence="5" type="ORF">LTLLF_101530</name>
</gene>
<keyword evidence="2" id="KW-0479">Metal-binding</keyword>
<keyword evidence="3" id="KW-0378">Hydrolase</keyword>
<accession>A0A8J6H293</accession>
<dbReference type="InterPro" id="IPR038763">
    <property type="entry name" value="DHH_sf"/>
</dbReference>
<dbReference type="EMBL" id="JAATJU010000100">
    <property type="protein sequence ID" value="KAH0521405.1"/>
    <property type="molecule type" value="Genomic_DNA"/>
</dbReference>
<sequence>MEEFLQRAKSKLDRSKQLEKVHAVIGPKSCDLDSLISAFTYAYFLDKVSPPGVLCLPVLNIPRTEFSYFTETRFILEELNISESFHIFRDEINLHELNEEGKLSITLVGSNALGSEDRSLEAAVVRVINPSEQSDGELGFPESSSSLVLKELLHEAPELITQQLAHLLRERSGFSHISIDYLALGWGRHVCILKTRFLPLPISTLN</sequence>
<evidence type="ECO:0000256" key="3">
    <source>
        <dbReference type="ARBA" id="ARBA00022801"/>
    </source>
</evidence>
<keyword evidence="4" id="KW-0464">Manganese</keyword>
<dbReference type="PANTHER" id="PTHR12112">
    <property type="entry name" value="BNIP - RELATED"/>
    <property type="match status" value="1"/>
</dbReference>
<evidence type="ECO:0000256" key="2">
    <source>
        <dbReference type="ARBA" id="ARBA00022723"/>
    </source>
</evidence>
<dbReference type="FunFam" id="3.90.1640.10:FF:000003">
    <property type="entry name" value="Prune homolog 2 with BCH domain"/>
    <property type="match status" value="1"/>
</dbReference>
<comment type="caution">
    <text evidence="5">The sequence shown here is derived from an EMBL/GenBank/DDBJ whole genome shotgun (WGS) entry which is preliminary data.</text>
</comment>
<evidence type="ECO:0000313" key="5">
    <source>
        <dbReference type="EMBL" id="KAH0521405.1"/>
    </source>
</evidence>
<reference evidence="5" key="1">
    <citation type="submission" date="2020-03" db="EMBL/GenBank/DDBJ databases">
        <title>Studies in the Genomics of Life Span.</title>
        <authorList>
            <person name="Glass D."/>
        </authorList>
    </citation>
    <scope>NUCLEOTIDE SEQUENCE</scope>
    <source>
        <strain evidence="5">LTLLF</strain>
        <tissue evidence="5">Muscle</tissue>
    </source>
</reference>
<evidence type="ECO:0000256" key="1">
    <source>
        <dbReference type="ARBA" id="ARBA00001936"/>
    </source>
</evidence>
<organism evidence="5 6">
    <name type="scientific">Microtus ochrogaster</name>
    <name type="common">Prairie vole</name>
    <dbReference type="NCBI Taxonomy" id="79684"/>
    <lineage>
        <taxon>Eukaryota</taxon>
        <taxon>Metazoa</taxon>
        <taxon>Chordata</taxon>
        <taxon>Craniata</taxon>
        <taxon>Vertebrata</taxon>
        <taxon>Euteleostomi</taxon>
        <taxon>Mammalia</taxon>
        <taxon>Eutheria</taxon>
        <taxon>Euarchontoglires</taxon>
        <taxon>Glires</taxon>
        <taxon>Rodentia</taxon>
        <taxon>Myomorpha</taxon>
        <taxon>Muroidea</taxon>
        <taxon>Cricetidae</taxon>
        <taxon>Arvicolinae</taxon>
        <taxon>Microtus</taxon>
    </lineage>
</organism>
<dbReference type="GO" id="GO:0005737">
    <property type="term" value="C:cytoplasm"/>
    <property type="evidence" value="ECO:0007669"/>
    <property type="project" value="TreeGrafter"/>
</dbReference>
<dbReference type="PANTHER" id="PTHR12112:SF22">
    <property type="entry name" value="MANGANESE-DEPENDENT INORGANIC PYROPHOSPHATASE-RELATED"/>
    <property type="match status" value="1"/>
</dbReference>
<name>A0A8J6H293_MICOH</name>
<evidence type="ECO:0000256" key="4">
    <source>
        <dbReference type="ARBA" id="ARBA00023211"/>
    </source>
</evidence>